<reference evidence="3" key="2">
    <citation type="submission" date="2025-08" db="UniProtKB">
        <authorList>
            <consortium name="RefSeq"/>
        </authorList>
    </citation>
    <scope>IDENTIFICATION</scope>
    <source>
        <tissue evidence="3">Leaf</tissue>
    </source>
</reference>
<evidence type="ECO:0000256" key="1">
    <source>
        <dbReference type="SAM" id="MobiDB-lite"/>
    </source>
</evidence>
<name>A0A1U7YIE6_NICSY</name>
<dbReference type="AlphaFoldDB" id="A0A1U7YIE6"/>
<evidence type="ECO:0000313" key="2">
    <source>
        <dbReference type="Proteomes" id="UP000189701"/>
    </source>
</evidence>
<dbReference type="OrthoDB" id="1070053at2759"/>
<dbReference type="STRING" id="4096.A0A1U7YIE6"/>
<dbReference type="PANTHER" id="PTHR13343">
    <property type="entry name" value="CREG1 PROTEIN"/>
    <property type="match status" value="1"/>
</dbReference>
<protein>
    <submittedName>
        <fullName evidence="3">Uncharacterized protein At3g49140-like isoform X1</fullName>
    </submittedName>
</protein>
<keyword evidence="2" id="KW-1185">Reference proteome</keyword>
<accession>A0A1U7YIE6</accession>
<dbReference type="eggNOG" id="KOG4197">
    <property type="taxonomic scope" value="Eukaryota"/>
</dbReference>
<dbReference type="InterPro" id="IPR037119">
    <property type="entry name" value="Haem_oxidase_HugZ-like_sf"/>
</dbReference>
<dbReference type="PANTHER" id="PTHR13343:SF26">
    <property type="entry name" value="PENTATRICOPEPTIDE REPEAT-CONTAINING PROTEIN"/>
    <property type="match status" value="1"/>
</dbReference>
<dbReference type="KEGG" id="nsy:104248348"/>
<gene>
    <name evidence="3" type="primary">LOC104248348</name>
</gene>
<dbReference type="Gene3D" id="3.20.180.10">
    <property type="entry name" value="PNP-oxidase-like"/>
    <property type="match status" value="1"/>
</dbReference>
<proteinExistence type="predicted"/>
<organism evidence="2 3">
    <name type="scientific">Nicotiana sylvestris</name>
    <name type="common">Wood tobacco</name>
    <name type="synonym">South American tobacco</name>
    <dbReference type="NCBI Taxonomy" id="4096"/>
    <lineage>
        <taxon>Eukaryota</taxon>
        <taxon>Viridiplantae</taxon>
        <taxon>Streptophyta</taxon>
        <taxon>Embryophyta</taxon>
        <taxon>Tracheophyta</taxon>
        <taxon>Spermatophyta</taxon>
        <taxon>Magnoliopsida</taxon>
        <taxon>eudicotyledons</taxon>
        <taxon>Gunneridae</taxon>
        <taxon>Pentapetalae</taxon>
        <taxon>asterids</taxon>
        <taxon>lamiids</taxon>
        <taxon>Solanales</taxon>
        <taxon>Solanaceae</taxon>
        <taxon>Nicotianoideae</taxon>
        <taxon>Nicotianeae</taxon>
        <taxon>Nicotiana</taxon>
    </lineage>
</organism>
<reference evidence="2" key="1">
    <citation type="journal article" date="2013" name="Genome Biol.">
        <title>Reference genomes and transcriptomes of Nicotiana sylvestris and Nicotiana tomentosiformis.</title>
        <authorList>
            <person name="Sierro N."/>
            <person name="Battey J.N."/>
            <person name="Ouadi S."/>
            <person name="Bovet L."/>
            <person name="Goepfert S."/>
            <person name="Bakaher N."/>
            <person name="Peitsch M.C."/>
            <person name="Ivanov N.V."/>
        </authorList>
    </citation>
    <scope>NUCLEOTIDE SEQUENCE [LARGE SCALE GENOMIC DNA]</scope>
</reference>
<evidence type="ECO:0000313" key="3">
    <source>
        <dbReference type="RefSeq" id="XP_009802898.1"/>
    </source>
</evidence>
<feature type="region of interest" description="Disordered" evidence="1">
    <location>
        <begin position="339"/>
        <end position="361"/>
    </location>
</feature>
<dbReference type="RefSeq" id="XP_009802898.1">
    <property type="nucleotide sequence ID" value="XM_009804596.1"/>
</dbReference>
<feature type="region of interest" description="Disordered" evidence="1">
    <location>
        <begin position="208"/>
        <end position="251"/>
    </location>
</feature>
<dbReference type="SUPFAM" id="SSF50475">
    <property type="entry name" value="FMN-binding split barrel"/>
    <property type="match status" value="1"/>
</dbReference>
<dbReference type="Proteomes" id="UP000189701">
    <property type="component" value="Unplaced"/>
</dbReference>
<sequence>MLTVEHAAATVRFSAVNFDATSRRLSHSVRFFIPRDKFGRLADNCAGGGRRTCKDKNGGIKATAKDHFSSGSEPVKQSTSYHPSEDIGELELMENEDAQLKPAECSRTIIEVNSKATLMFSSAVSDVMHANIFWPDLPYTTDELGNVYFQVKNDEDVLKNPTEEETVVQVIIGLDTSEMLSEMKSSGQSETDYHIDEFDDEGVDIDDLEDIDEDDDDDDNEDDDDNDNDDESDWVSILDDEEDQNGDPDLGDWATLETMRSSHPIDFAKAITEVVTDDPIDFMDQPPAGLVIQGLLRPAFPEEHASIPKQISEHKSNDAGIDQIEKVAEYKQNCSVQVNGHKHESGSSQDGPSCPEELEKDETLGNGTSFYKLEMIKIQLISSHGHQILVELDDFSQAKPDAIAHSAANIISRLKAVGENTTQALRSLCWRCKGIQVEEVALIGVDSLGFDLRVCSGAQVQTLRFSFKKQASSEYSAERQLNDLLYPRFHPKLQKQETHQAES</sequence>
<dbReference type="GeneID" id="104248348"/>
<feature type="compositionally biased region" description="Acidic residues" evidence="1">
    <location>
        <begin position="208"/>
        <end position="250"/>
    </location>
</feature>